<evidence type="ECO:0000313" key="2">
    <source>
        <dbReference type="EMBL" id="EHH64733.1"/>
    </source>
</evidence>
<evidence type="ECO:0000256" key="1">
    <source>
        <dbReference type="SAM" id="MobiDB-lite"/>
    </source>
</evidence>
<dbReference type="AlphaFoldDB" id="G7PEY9"/>
<accession>G7PEY9</accession>
<organism>
    <name type="scientific">Macaca fascicularis</name>
    <name type="common">Crab-eating macaque</name>
    <name type="synonym">Cynomolgus monkey</name>
    <dbReference type="NCBI Taxonomy" id="9541"/>
    <lineage>
        <taxon>Eukaryota</taxon>
        <taxon>Metazoa</taxon>
        <taxon>Chordata</taxon>
        <taxon>Craniata</taxon>
        <taxon>Vertebrata</taxon>
        <taxon>Euteleostomi</taxon>
        <taxon>Mammalia</taxon>
        <taxon>Eutheria</taxon>
        <taxon>Euarchontoglires</taxon>
        <taxon>Primates</taxon>
        <taxon>Haplorrhini</taxon>
        <taxon>Catarrhini</taxon>
        <taxon>Cercopithecidae</taxon>
        <taxon>Cercopithecinae</taxon>
        <taxon>Macaca</taxon>
    </lineage>
</organism>
<feature type="region of interest" description="Disordered" evidence="1">
    <location>
        <begin position="1"/>
        <end position="52"/>
    </location>
</feature>
<reference evidence="2" key="1">
    <citation type="journal article" date="2011" name="Nat. Biotechnol.">
        <title>Genome sequencing and comparison of two nonhuman primate animal models, the cynomolgus and Chinese rhesus macaques.</title>
        <authorList>
            <person name="Yan G."/>
            <person name="Zhang G."/>
            <person name="Fang X."/>
            <person name="Zhang Y."/>
            <person name="Li C."/>
            <person name="Ling F."/>
            <person name="Cooper D.N."/>
            <person name="Li Q."/>
            <person name="Li Y."/>
            <person name="van Gool A.J."/>
            <person name="Du H."/>
            <person name="Chen J."/>
            <person name="Chen R."/>
            <person name="Zhang P."/>
            <person name="Huang Z."/>
            <person name="Thompson J.R."/>
            <person name="Meng Y."/>
            <person name="Bai Y."/>
            <person name="Wang J."/>
            <person name="Zhuo M."/>
            <person name="Wang T."/>
            <person name="Huang Y."/>
            <person name="Wei L."/>
            <person name="Li J."/>
            <person name="Wang Z."/>
            <person name="Hu H."/>
            <person name="Yang P."/>
            <person name="Le L."/>
            <person name="Stenson P.D."/>
            <person name="Li B."/>
            <person name="Liu X."/>
            <person name="Ball E.V."/>
            <person name="An N."/>
            <person name="Huang Q."/>
            <person name="Zhang Y."/>
            <person name="Fan W."/>
            <person name="Zhang X."/>
            <person name="Li Y."/>
            <person name="Wang W."/>
            <person name="Katze M.G."/>
            <person name="Su B."/>
            <person name="Nielsen R."/>
            <person name="Yang H."/>
            <person name="Wang J."/>
            <person name="Wang X."/>
            <person name="Wang J."/>
        </authorList>
    </citation>
    <scope>NUCLEOTIDE SEQUENCE [LARGE SCALE GENOMIC DNA]</scope>
    <source>
        <strain evidence="2">CE-4</strain>
    </source>
</reference>
<feature type="region of interest" description="Disordered" evidence="1">
    <location>
        <begin position="83"/>
        <end position="110"/>
    </location>
</feature>
<proteinExistence type="predicted"/>
<feature type="compositionally biased region" description="Polar residues" evidence="1">
    <location>
        <begin position="8"/>
        <end position="26"/>
    </location>
</feature>
<protein>
    <submittedName>
        <fullName evidence="2">Uncharacterized protein</fullName>
    </submittedName>
</protein>
<sequence>MQPLISALNIQTQTVQTQPAPRNTSEPCPLPACDAQEEHGDTVDGSIARTEPASGEIWRQTHTEGEYHVNTKAEISVMLANQGAPRITSKPPEARREAQDRSLPSTFSPRGLTNTLILGFCPPKL</sequence>
<name>G7PEY9_MACFA</name>
<gene>
    <name evidence="2" type="ORF">EGM_18036</name>
</gene>
<dbReference type="Proteomes" id="UP000009130">
    <property type="component" value="Chromosome 9"/>
</dbReference>
<dbReference type="EMBL" id="CM001284">
    <property type="protein sequence ID" value="EHH64733.1"/>
    <property type="molecule type" value="Genomic_DNA"/>
</dbReference>